<dbReference type="NCBIfam" id="TIGR00136">
    <property type="entry name" value="mnmG_gidA"/>
    <property type="match status" value="1"/>
</dbReference>
<evidence type="ECO:0000256" key="5">
    <source>
        <dbReference type="ARBA" id="ARBA00022630"/>
    </source>
</evidence>
<keyword evidence="14" id="KW-1185">Reference proteome</keyword>
<gene>
    <name evidence="13" type="primary">mnmG_2</name>
    <name evidence="11" type="synonym">gidA</name>
    <name evidence="11" type="synonym">mnmG</name>
    <name evidence="13" type="ORF">Enr13x_68300</name>
</gene>
<dbReference type="GO" id="GO:0050660">
    <property type="term" value="F:flavin adenine dinucleotide binding"/>
    <property type="evidence" value="ECO:0007669"/>
    <property type="project" value="UniProtKB-UniRule"/>
</dbReference>
<dbReference type="Pfam" id="PF01134">
    <property type="entry name" value="GIDA"/>
    <property type="match status" value="1"/>
</dbReference>
<dbReference type="InterPro" id="IPR040131">
    <property type="entry name" value="MnmG_N"/>
</dbReference>
<keyword evidence="6 11" id="KW-0819">tRNA processing</keyword>
<dbReference type="Gene3D" id="3.50.50.60">
    <property type="entry name" value="FAD/NAD(P)-binding domain"/>
    <property type="match status" value="2"/>
</dbReference>
<evidence type="ECO:0000256" key="3">
    <source>
        <dbReference type="ARBA" id="ARBA00007653"/>
    </source>
</evidence>
<feature type="binding site" evidence="11">
    <location>
        <position position="183"/>
    </location>
    <ligand>
        <name>FAD</name>
        <dbReference type="ChEBI" id="CHEBI:57692"/>
    </ligand>
</feature>
<dbReference type="EMBL" id="CP037423">
    <property type="protein sequence ID" value="QDV46921.1"/>
    <property type="molecule type" value="Genomic_DNA"/>
</dbReference>
<feature type="binding site" evidence="11">
    <location>
        <begin position="275"/>
        <end position="289"/>
    </location>
    <ligand>
        <name>NAD(+)</name>
        <dbReference type="ChEBI" id="CHEBI:57540"/>
    </ligand>
</feature>
<evidence type="ECO:0000256" key="8">
    <source>
        <dbReference type="ARBA" id="ARBA00023027"/>
    </source>
</evidence>
<evidence type="ECO:0000256" key="9">
    <source>
        <dbReference type="ARBA" id="ARBA00025948"/>
    </source>
</evidence>
<evidence type="ECO:0000313" key="14">
    <source>
        <dbReference type="Proteomes" id="UP000319004"/>
    </source>
</evidence>
<dbReference type="KEGG" id="snep:Enr13x_68300"/>
<dbReference type="AlphaFoldDB" id="A0A518I1G5"/>
<evidence type="ECO:0000313" key="13">
    <source>
        <dbReference type="EMBL" id="QDV46921.1"/>
    </source>
</evidence>
<evidence type="ECO:0000256" key="7">
    <source>
        <dbReference type="ARBA" id="ARBA00022827"/>
    </source>
</evidence>
<dbReference type="InterPro" id="IPR047001">
    <property type="entry name" value="MnmG_C_subdom"/>
</dbReference>
<proteinExistence type="inferred from homology"/>
<dbReference type="PROSITE" id="PS01281">
    <property type="entry name" value="GIDA_2"/>
    <property type="match status" value="1"/>
</dbReference>
<comment type="subunit">
    <text evidence="9 11">Homodimer. Heterotetramer of two MnmE and two MnmG subunits.</text>
</comment>
<organism evidence="13 14">
    <name type="scientific">Stieleria neptunia</name>
    <dbReference type="NCBI Taxonomy" id="2527979"/>
    <lineage>
        <taxon>Bacteria</taxon>
        <taxon>Pseudomonadati</taxon>
        <taxon>Planctomycetota</taxon>
        <taxon>Planctomycetia</taxon>
        <taxon>Pirellulales</taxon>
        <taxon>Pirellulaceae</taxon>
        <taxon>Stieleria</taxon>
    </lineage>
</organism>
<comment type="function">
    <text evidence="2 11">NAD-binding protein involved in the addition of a carboxymethylaminomethyl (cmnm) group at the wobble position (U34) of certain tRNAs, forming tRNA-cmnm(5)s(2)U34.</text>
</comment>
<dbReference type="InterPro" id="IPR026904">
    <property type="entry name" value="MnmG_C"/>
</dbReference>
<dbReference type="RefSeq" id="WP_145391043.1">
    <property type="nucleotide sequence ID" value="NZ_CP037423.1"/>
</dbReference>
<evidence type="ECO:0000256" key="6">
    <source>
        <dbReference type="ARBA" id="ARBA00022694"/>
    </source>
</evidence>
<feature type="binding site" evidence="11">
    <location>
        <position position="372"/>
    </location>
    <ligand>
        <name>FAD</name>
        <dbReference type="ChEBI" id="CHEBI:57692"/>
    </ligand>
</feature>
<keyword evidence="5 11" id="KW-0285">Flavoprotein</keyword>
<dbReference type="FunFam" id="3.50.50.60:FF:000002">
    <property type="entry name" value="tRNA uridine 5-carboxymethylaminomethyl modification enzyme MnmG"/>
    <property type="match status" value="1"/>
</dbReference>
<comment type="subcellular location">
    <subcellularLocation>
        <location evidence="11">Cytoplasm</location>
    </subcellularLocation>
</comment>
<feature type="domain" description="tRNA uridine 5-carboxymethylaminomethyl modification enzyme C-terminal subdomain" evidence="12">
    <location>
        <begin position="532"/>
        <end position="603"/>
    </location>
</feature>
<dbReference type="Gene3D" id="1.10.10.1800">
    <property type="entry name" value="tRNA uridine 5-carboxymethylaminomethyl modification enzyme MnmG/GidA"/>
    <property type="match status" value="1"/>
</dbReference>
<accession>A0A518I1G5</accession>
<dbReference type="InterPro" id="IPR002218">
    <property type="entry name" value="MnmG-rel"/>
</dbReference>
<dbReference type="Proteomes" id="UP000319004">
    <property type="component" value="Chromosome"/>
</dbReference>
<feature type="binding site" evidence="11">
    <location>
        <begin position="12"/>
        <end position="17"/>
    </location>
    <ligand>
        <name>FAD</name>
        <dbReference type="ChEBI" id="CHEBI:57692"/>
    </ligand>
</feature>
<sequence>MIQYQYDVVVIGAGHAGTEAAAAAARLGARTALLTTNLDTVGQMSCNPAIGGVAKGQIVREVDALGGLMGHAIDATGIQFRLLNCRKGPAMHSPRAQADKKAYQQYIKHAIELQSDLDLRQETVEDLLTETTAEGERIVGVRVRGQAEYRAAVVVLTTGTFLSAIMHTGESKTAGGRAGEGTTTGISGALNRLGFQIDRFKTGTPARLNRRTIDYASLDEQPGDEVPQPFSFLNDSLSIDQVPCHIAMTNEAVHDLIRANLHRAPMYSGQINTRGPRYCPSIEDKVVRFADKNSHQLFLEPEGHHTEEVYVNGISTSLPRDVQDGMFRLIPGLERATIMRYGYAVEYDYCPPTQLWPHLESKRVSGLYLAGQINGTTGYEEAAGQGLIAGLNAARQVAGQSTWVPTRDQAYIGVLVDDLVTSGTDEPYRMFTSRAEYRLLLRQDNADRRLTPDADALGLIDDQRRQTFASKLADIDRAIELLGSVRINTPKGDVKGDVYLRRPEVDWAKMCEFIPQLATIGNQAAQQVVYDIKYEGYVSRQRDEVARQQRMLKKKIPGGFDYAAITAMRNEAKEKLSHIRPVSLDQAQRISGITPADIALLLAYLEAPSSR</sequence>
<keyword evidence="7 11" id="KW-0274">FAD</keyword>
<dbReference type="GO" id="GO:0030488">
    <property type="term" value="P:tRNA methylation"/>
    <property type="evidence" value="ECO:0007669"/>
    <property type="project" value="TreeGrafter"/>
</dbReference>
<dbReference type="Pfam" id="PF13932">
    <property type="entry name" value="SAM_GIDA_C"/>
    <property type="match status" value="1"/>
</dbReference>
<dbReference type="InterPro" id="IPR004416">
    <property type="entry name" value="MnmG"/>
</dbReference>
<dbReference type="InterPro" id="IPR049312">
    <property type="entry name" value="GIDA_C_N"/>
</dbReference>
<dbReference type="PANTHER" id="PTHR11806:SF0">
    <property type="entry name" value="PROTEIN MTO1 HOMOLOG, MITOCHONDRIAL"/>
    <property type="match status" value="1"/>
</dbReference>
<protein>
    <recommendedName>
        <fullName evidence="4 11">tRNA uridine 5-carboxymethylaminomethyl modification enzyme MnmG</fullName>
    </recommendedName>
    <alternativeName>
        <fullName evidence="10 11">Glucose-inhibited division protein A</fullName>
    </alternativeName>
</protein>
<comment type="cofactor">
    <cofactor evidence="1 11">
        <name>FAD</name>
        <dbReference type="ChEBI" id="CHEBI:57692"/>
    </cofactor>
</comment>
<dbReference type="GO" id="GO:0005829">
    <property type="term" value="C:cytosol"/>
    <property type="evidence" value="ECO:0007669"/>
    <property type="project" value="TreeGrafter"/>
</dbReference>
<comment type="similarity">
    <text evidence="3 11">Belongs to the MnmG family.</text>
</comment>
<dbReference type="Gene3D" id="1.10.150.570">
    <property type="entry name" value="GidA associated domain, C-terminal subdomain"/>
    <property type="match status" value="1"/>
</dbReference>
<evidence type="ECO:0000256" key="4">
    <source>
        <dbReference type="ARBA" id="ARBA00020461"/>
    </source>
</evidence>
<evidence type="ECO:0000256" key="1">
    <source>
        <dbReference type="ARBA" id="ARBA00001974"/>
    </source>
</evidence>
<keyword evidence="11" id="KW-0963">Cytoplasm</keyword>
<dbReference type="FunFam" id="1.10.150.570:FF:000001">
    <property type="entry name" value="tRNA uridine 5-carboxymethylaminomethyl modification enzyme MnmG"/>
    <property type="match status" value="1"/>
</dbReference>
<evidence type="ECO:0000259" key="12">
    <source>
        <dbReference type="SMART" id="SM01228"/>
    </source>
</evidence>
<dbReference type="OrthoDB" id="9815560at2"/>
<feature type="binding site" evidence="11">
    <location>
        <position position="124"/>
    </location>
    <ligand>
        <name>FAD</name>
        <dbReference type="ChEBI" id="CHEBI:57692"/>
    </ligand>
</feature>
<reference evidence="13 14" key="1">
    <citation type="submission" date="2019-03" db="EMBL/GenBank/DDBJ databases">
        <title>Deep-cultivation of Planctomycetes and their phenomic and genomic characterization uncovers novel biology.</title>
        <authorList>
            <person name="Wiegand S."/>
            <person name="Jogler M."/>
            <person name="Boedeker C."/>
            <person name="Pinto D."/>
            <person name="Vollmers J."/>
            <person name="Rivas-Marin E."/>
            <person name="Kohn T."/>
            <person name="Peeters S.H."/>
            <person name="Heuer A."/>
            <person name="Rast P."/>
            <person name="Oberbeckmann S."/>
            <person name="Bunk B."/>
            <person name="Jeske O."/>
            <person name="Meyerdierks A."/>
            <person name="Storesund J.E."/>
            <person name="Kallscheuer N."/>
            <person name="Luecker S."/>
            <person name="Lage O.M."/>
            <person name="Pohl T."/>
            <person name="Merkel B.J."/>
            <person name="Hornburger P."/>
            <person name="Mueller R.-W."/>
            <person name="Bruemmer F."/>
            <person name="Labrenz M."/>
            <person name="Spormann A.M."/>
            <person name="Op den Camp H."/>
            <person name="Overmann J."/>
            <person name="Amann R."/>
            <person name="Jetten M.S.M."/>
            <person name="Mascher T."/>
            <person name="Medema M.H."/>
            <person name="Devos D.P."/>
            <person name="Kaster A.-K."/>
            <person name="Ovreas L."/>
            <person name="Rohde M."/>
            <person name="Galperin M.Y."/>
            <person name="Jogler C."/>
        </authorList>
    </citation>
    <scope>NUCLEOTIDE SEQUENCE [LARGE SCALE GENOMIC DNA]</scope>
    <source>
        <strain evidence="13 14">Enr13</strain>
    </source>
</reference>
<dbReference type="InterPro" id="IPR044920">
    <property type="entry name" value="MnmG_C_subdom_sf"/>
</dbReference>
<evidence type="ECO:0000256" key="10">
    <source>
        <dbReference type="ARBA" id="ARBA00031800"/>
    </source>
</evidence>
<evidence type="ECO:0000256" key="2">
    <source>
        <dbReference type="ARBA" id="ARBA00003717"/>
    </source>
</evidence>
<dbReference type="Pfam" id="PF21680">
    <property type="entry name" value="GIDA_C_1st"/>
    <property type="match status" value="1"/>
</dbReference>
<name>A0A518I1G5_9BACT</name>
<dbReference type="SUPFAM" id="SSF51905">
    <property type="entry name" value="FAD/NAD(P)-binding domain"/>
    <property type="match status" value="1"/>
</dbReference>
<dbReference type="HAMAP" id="MF_00129">
    <property type="entry name" value="MnmG_GidA"/>
    <property type="match status" value="1"/>
</dbReference>
<dbReference type="InterPro" id="IPR020595">
    <property type="entry name" value="MnmG-rel_CS"/>
</dbReference>
<dbReference type="PROSITE" id="PS01280">
    <property type="entry name" value="GIDA_1"/>
    <property type="match status" value="1"/>
</dbReference>
<dbReference type="InterPro" id="IPR036188">
    <property type="entry name" value="FAD/NAD-bd_sf"/>
</dbReference>
<dbReference type="SMART" id="SM01228">
    <property type="entry name" value="GIDA_assoc_3"/>
    <property type="match status" value="1"/>
</dbReference>
<keyword evidence="8 11" id="KW-0520">NAD</keyword>
<dbReference type="PANTHER" id="PTHR11806">
    <property type="entry name" value="GLUCOSE INHIBITED DIVISION PROTEIN A"/>
    <property type="match status" value="1"/>
</dbReference>
<evidence type="ECO:0000256" key="11">
    <source>
        <dbReference type="HAMAP-Rule" id="MF_00129"/>
    </source>
</evidence>
<dbReference type="GO" id="GO:0002098">
    <property type="term" value="P:tRNA wobble uridine modification"/>
    <property type="evidence" value="ECO:0007669"/>
    <property type="project" value="InterPro"/>
</dbReference>